<name>A0A453DHR3_AEGTS</name>
<dbReference type="Gramene" id="AET2Gv21244400.3">
    <property type="protein sequence ID" value="AET2Gv21244400.3"/>
    <property type="gene ID" value="AET2Gv21244400"/>
</dbReference>
<feature type="region of interest" description="Disordered" evidence="1">
    <location>
        <begin position="31"/>
        <end position="119"/>
    </location>
</feature>
<dbReference type="EnsemblPlants" id="AET2Gv21244400.3">
    <property type="protein sequence ID" value="AET2Gv21244400.3"/>
    <property type="gene ID" value="AET2Gv21244400"/>
</dbReference>
<keyword evidence="3" id="KW-1185">Reference proteome</keyword>
<feature type="compositionally biased region" description="Basic residues" evidence="1">
    <location>
        <begin position="66"/>
        <end position="83"/>
    </location>
</feature>
<sequence length="134" mass="14542">LCSGLRRCSRGFGFGGRCLVSLSRIGLLRRRLLPPEPARRLEAQDRDLPPPPPAPPLGSGRDPFRWARRKPYLVHGAGGRRARSQRDPSAPTPPRAPRARAPPSPREPQRPAPPPRGQEAAACWLILDCGNGGG</sequence>
<proteinExistence type="predicted"/>
<protein>
    <submittedName>
        <fullName evidence="2">Uncharacterized protein</fullName>
    </submittedName>
</protein>
<organism evidence="2 3">
    <name type="scientific">Aegilops tauschii subsp. strangulata</name>
    <name type="common">Goatgrass</name>
    <dbReference type="NCBI Taxonomy" id="200361"/>
    <lineage>
        <taxon>Eukaryota</taxon>
        <taxon>Viridiplantae</taxon>
        <taxon>Streptophyta</taxon>
        <taxon>Embryophyta</taxon>
        <taxon>Tracheophyta</taxon>
        <taxon>Spermatophyta</taxon>
        <taxon>Magnoliopsida</taxon>
        <taxon>Liliopsida</taxon>
        <taxon>Poales</taxon>
        <taxon>Poaceae</taxon>
        <taxon>BOP clade</taxon>
        <taxon>Pooideae</taxon>
        <taxon>Triticodae</taxon>
        <taxon>Triticeae</taxon>
        <taxon>Triticinae</taxon>
        <taxon>Aegilops</taxon>
    </lineage>
</organism>
<dbReference type="Proteomes" id="UP000015105">
    <property type="component" value="Chromosome 2D"/>
</dbReference>
<evidence type="ECO:0000256" key="1">
    <source>
        <dbReference type="SAM" id="MobiDB-lite"/>
    </source>
</evidence>
<dbReference type="AlphaFoldDB" id="A0A453DHR3"/>
<accession>A0A453DHR3</accession>
<reference evidence="2" key="4">
    <citation type="submission" date="2019-03" db="UniProtKB">
        <authorList>
            <consortium name="EnsemblPlants"/>
        </authorList>
    </citation>
    <scope>IDENTIFICATION</scope>
</reference>
<evidence type="ECO:0000313" key="3">
    <source>
        <dbReference type="Proteomes" id="UP000015105"/>
    </source>
</evidence>
<evidence type="ECO:0000313" key="2">
    <source>
        <dbReference type="EnsemblPlants" id="AET2Gv21244400.3"/>
    </source>
</evidence>
<feature type="compositionally biased region" description="Basic and acidic residues" evidence="1">
    <location>
        <begin position="37"/>
        <end position="48"/>
    </location>
</feature>
<feature type="compositionally biased region" description="Pro residues" evidence="1">
    <location>
        <begin position="90"/>
        <end position="116"/>
    </location>
</feature>
<reference evidence="2" key="3">
    <citation type="journal article" date="2017" name="Nature">
        <title>Genome sequence of the progenitor of the wheat D genome Aegilops tauschii.</title>
        <authorList>
            <person name="Luo M.C."/>
            <person name="Gu Y.Q."/>
            <person name="Puiu D."/>
            <person name="Wang H."/>
            <person name="Twardziok S.O."/>
            <person name="Deal K.R."/>
            <person name="Huo N."/>
            <person name="Zhu T."/>
            <person name="Wang L."/>
            <person name="Wang Y."/>
            <person name="McGuire P.E."/>
            <person name="Liu S."/>
            <person name="Long H."/>
            <person name="Ramasamy R.K."/>
            <person name="Rodriguez J.C."/>
            <person name="Van S.L."/>
            <person name="Yuan L."/>
            <person name="Wang Z."/>
            <person name="Xia Z."/>
            <person name="Xiao L."/>
            <person name="Anderson O.D."/>
            <person name="Ouyang S."/>
            <person name="Liang Y."/>
            <person name="Zimin A.V."/>
            <person name="Pertea G."/>
            <person name="Qi P."/>
            <person name="Bennetzen J.L."/>
            <person name="Dai X."/>
            <person name="Dawson M.W."/>
            <person name="Muller H.G."/>
            <person name="Kugler K."/>
            <person name="Rivarola-Duarte L."/>
            <person name="Spannagl M."/>
            <person name="Mayer K.F.X."/>
            <person name="Lu F.H."/>
            <person name="Bevan M.W."/>
            <person name="Leroy P."/>
            <person name="Li P."/>
            <person name="You F.M."/>
            <person name="Sun Q."/>
            <person name="Liu Z."/>
            <person name="Lyons E."/>
            <person name="Wicker T."/>
            <person name="Salzberg S.L."/>
            <person name="Devos K.M."/>
            <person name="Dvorak J."/>
        </authorList>
    </citation>
    <scope>NUCLEOTIDE SEQUENCE [LARGE SCALE GENOMIC DNA]</scope>
    <source>
        <strain evidence="2">cv. AL8/78</strain>
    </source>
</reference>
<reference evidence="3" key="1">
    <citation type="journal article" date="2014" name="Science">
        <title>Ancient hybridizations among the ancestral genomes of bread wheat.</title>
        <authorList>
            <consortium name="International Wheat Genome Sequencing Consortium,"/>
            <person name="Marcussen T."/>
            <person name="Sandve S.R."/>
            <person name="Heier L."/>
            <person name="Spannagl M."/>
            <person name="Pfeifer M."/>
            <person name="Jakobsen K.S."/>
            <person name="Wulff B.B."/>
            <person name="Steuernagel B."/>
            <person name="Mayer K.F."/>
            <person name="Olsen O.A."/>
        </authorList>
    </citation>
    <scope>NUCLEOTIDE SEQUENCE [LARGE SCALE GENOMIC DNA]</scope>
    <source>
        <strain evidence="3">cv. AL8/78</strain>
    </source>
</reference>
<reference evidence="2" key="5">
    <citation type="journal article" date="2021" name="G3 (Bethesda)">
        <title>Aegilops tauschii genome assembly Aet v5.0 features greater sequence contiguity and improved annotation.</title>
        <authorList>
            <person name="Wang L."/>
            <person name="Zhu T."/>
            <person name="Rodriguez J.C."/>
            <person name="Deal K.R."/>
            <person name="Dubcovsky J."/>
            <person name="McGuire P.E."/>
            <person name="Lux T."/>
            <person name="Spannagl M."/>
            <person name="Mayer K.F.X."/>
            <person name="Baldrich P."/>
            <person name="Meyers B.C."/>
            <person name="Huo N."/>
            <person name="Gu Y.Q."/>
            <person name="Zhou H."/>
            <person name="Devos K.M."/>
            <person name="Bennetzen J.L."/>
            <person name="Unver T."/>
            <person name="Budak H."/>
            <person name="Gulick P.J."/>
            <person name="Galiba G."/>
            <person name="Kalapos B."/>
            <person name="Nelson D.R."/>
            <person name="Li P."/>
            <person name="You F.M."/>
            <person name="Luo M.C."/>
            <person name="Dvorak J."/>
        </authorList>
    </citation>
    <scope>NUCLEOTIDE SEQUENCE [LARGE SCALE GENOMIC DNA]</scope>
    <source>
        <strain evidence="2">cv. AL8/78</strain>
    </source>
</reference>
<reference evidence="3" key="2">
    <citation type="journal article" date="2017" name="Nat. Plants">
        <title>The Aegilops tauschii genome reveals multiple impacts of transposons.</title>
        <authorList>
            <person name="Zhao G."/>
            <person name="Zou C."/>
            <person name="Li K."/>
            <person name="Wang K."/>
            <person name="Li T."/>
            <person name="Gao L."/>
            <person name="Zhang X."/>
            <person name="Wang H."/>
            <person name="Yang Z."/>
            <person name="Liu X."/>
            <person name="Jiang W."/>
            <person name="Mao L."/>
            <person name="Kong X."/>
            <person name="Jiao Y."/>
            <person name="Jia J."/>
        </authorList>
    </citation>
    <scope>NUCLEOTIDE SEQUENCE [LARGE SCALE GENOMIC DNA]</scope>
    <source>
        <strain evidence="3">cv. AL8/78</strain>
    </source>
</reference>